<evidence type="ECO:0000313" key="4">
    <source>
        <dbReference type="EMBL" id="OGZ07325.1"/>
    </source>
</evidence>
<dbReference type="Pfam" id="PF01262">
    <property type="entry name" value="AlaDh_PNT_C"/>
    <property type="match status" value="1"/>
</dbReference>
<evidence type="ECO:0000259" key="3">
    <source>
        <dbReference type="SMART" id="SM01003"/>
    </source>
</evidence>
<comment type="caution">
    <text evidence="4">The sequence shown here is derived from an EMBL/GenBank/DDBJ whole genome shotgun (WGS) entry which is preliminary data.</text>
</comment>
<evidence type="ECO:0000313" key="5">
    <source>
        <dbReference type="Proteomes" id="UP000177996"/>
    </source>
</evidence>
<dbReference type="Proteomes" id="UP000177996">
    <property type="component" value="Unassembled WGS sequence"/>
</dbReference>
<dbReference type="PANTHER" id="PTHR42795">
    <property type="entry name" value="ALANINE DEHYDROGENASE"/>
    <property type="match status" value="1"/>
</dbReference>
<dbReference type="AlphaFoldDB" id="A0A1G2D113"/>
<organism evidence="4 5">
    <name type="scientific">Candidatus Lloydbacteria bacterium RIFCSPHIGHO2_02_FULL_50_13</name>
    <dbReference type="NCBI Taxonomy" id="1798661"/>
    <lineage>
        <taxon>Bacteria</taxon>
        <taxon>Candidatus Lloydiibacteriota</taxon>
    </lineage>
</organism>
<dbReference type="SMART" id="SM01003">
    <property type="entry name" value="AlaDh_PNT_N"/>
    <property type="match status" value="1"/>
</dbReference>
<feature type="domain" description="Alanine dehydrogenase/pyridine nucleotide transhydrogenase NAD(H)-binding" evidence="2">
    <location>
        <begin position="155"/>
        <end position="301"/>
    </location>
</feature>
<proteinExistence type="predicted"/>
<gene>
    <name evidence="4" type="ORF">A3D65_00375</name>
</gene>
<feature type="domain" description="Alanine dehydrogenase/pyridine nucleotide transhydrogenase N-terminal" evidence="3">
    <location>
        <begin position="7"/>
        <end position="146"/>
    </location>
</feature>
<dbReference type="GO" id="GO:0000286">
    <property type="term" value="F:alanine dehydrogenase activity"/>
    <property type="evidence" value="ECO:0007669"/>
    <property type="project" value="TreeGrafter"/>
</dbReference>
<dbReference type="Gene3D" id="3.40.50.720">
    <property type="entry name" value="NAD(P)-binding Rossmann-like Domain"/>
    <property type="match status" value="2"/>
</dbReference>
<dbReference type="InterPro" id="IPR007698">
    <property type="entry name" value="AlaDH/PNT_NAD(H)-bd"/>
</dbReference>
<dbReference type="STRING" id="1798661.A3D65_00375"/>
<dbReference type="GO" id="GO:0005886">
    <property type="term" value="C:plasma membrane"/>
    <property type="evidence" value="ECO:0007669"/>
    <property type="project" value="TreeGrafter"/>
</dbReference>
<dbReference type="SMART" id="SM01002">
    <property type="entry name" value="AlaDh_PNT_C"/>
    <property type="match status" value="1"/>
</dbReference>
<dbReference type="Pfam" id="PF05222">
    <property type="entry name" value="AlaDh_PNT_N"/>
    <property type="match status" value="1"/>
</dbReference>
<dbReference type="SUPFAM" id="SSF52283">
    <property type="entry name" value="Formate/glycerate dehydrogenase catalytic domain-like"/>
    <property type="match status" value="1"/>
</dbReference>
<keyword evidence="1" id="KW-0560">Oxidoreductase</keyword>
<name>A0A1G2D113_9BACT</name>
<evidence type="ECO:0000259" key="2">
    <source>
        <dbReference type="SMART" id="SM01002"/>
    </source>
</evidence>
<dbReference type="InterPro" id="IPR036291">
    <property type="entry name" value="NAD(P)-bd_dom_sf"/>
</dbReference>
<protein>
    <submittedName>
        <fullName evidence="4">Uncharacterized protein</fullName>
    </submittedName>
</protein>
<dbReference type="GO" id="GO:0006524">
    <property type="term" value="P:alanine catabolic process"/>
    <property type="evidence" value="ECO:0007669"/>
    <property type="project" value="TreeGrafter"/>
</dbReference>
<dbReference type="PANTHER" id="PTHR42795:SF1">
    <property type="entry name" value="ALANINE DEHYDROGENASE"/>
    <property type="match status" value="1"/>
</dbReference>
<evidence type="ECO:0000256" key="1">
    <source>
        <dbReference type="ARBA" id="ARBA00023002"/>
    </source>
</evidence>
<dbReference type="InterPro" id="IPR007886">
    <property type="entry name" value="AlaDH/PNT_N"/>
</dbReference>
<sequence length="384" mass="41658">MSRCVIGVPKEVKPQEGRVGITPDGVHELCALGVEVIVETDAGKLSGFSDGDYLASGATVASRVESIYREATAIVKVKELIPEEYRLIPFLRHKVLFTYLHLAGVDPRLTVLLLEHEVTAITYENVTRMVDGRTTFPLLVPMSKIAGTQAMRGALARYPKERRRELEVIILGGGNVGEAALVEALLSDVSSVAVFETAEERRAQLEDLYRTKLSASFLPFSALNTWGRTKLTNADVVISGVMLPGGAAAPKVLTQKHFRCMRQGAYIADVSIDQGGSTAWSKVTKPGETYTRGKRGLVFSCVPNIPGSTVPREATLALTKETFPFVALLGTSVLEYGSGGVWCALKANKDLRAGLQTYGGHVTNAFVAEKHGLQSKYQELDRTF</sequence>
<accession>A0A1G2D113</accession>
<reference evidence="4 5" key="1">
    <citation type="journal article" date="2016" name="Nat. Commun.">
        <title>Thousands of microbial genomes shed light on interconnected biogeochemical processes in an aquifer system.</title>
        <authorList>
            <person name="Anantharaman K."/>
            <person name="Brown C.T."/>
            <person name="Hug L.A."/>
            <person name="Sharon I."/>
            <person name="Castelle C.J."/>
            <person name="Probst A.J."/>
            <person name="Thomas B.C."/>
            <person name="Singh A."/>
            <person name="Wilkins M.J."/>
            <person name="Karaoz U."/>
            <person name="Brodie E.L."/>
            <person name="Williams K.H."/>
            <person name="Hubbard S.S."/>
            <person name="Banfield J.F."/>
        </authorList>
    </citation>
    <scope>NUCLEOTIDE SEQUENCE [LARGE SCALE GENOMIC DNA]</scope>
</reference>
<dbReference type="EMBL" id="MHLL01000062">
    <property type="protein sequence ID" value="OGZ07325.1"/>
    <property type="molecule type" value="Genomic_DNA"/>
</dbReference>
<dbReference type="SUPFAM" id="SSF51735">
    <property type="entry name" value="NAD(P)-binding Rossmann-fold domains"/>
    <property type="match status" value="1"/>
</dbReference>